<dbReference type="AlphaFoldDB" id="A0A553HQZ5"/>
<feature type="domain" description="N-acetyltransferase" evidence="3">
    <location>
        <begin position="3"/>
        <end position="150"/>
    </location>
</feature>
<evidence type="ECO:0000256" key="1">
    <source>
        <dbReference type="ARBA" id="ARBA00022679"/>
    </source>
</evidence>
<dbReference type="InterPro" id="IPR050832">
    <property type="entry name" value="Bact_Acetyltransf"/>
</dbReference>
<dbReference type="PANTHER" id="PTHR43877">
    <property type="entry name" value="AMINOALKYLPHOSPHONATE N-ACETYLTRANSFERASE-RELATED-RELATED"/>
    <property type="match status" value="1"/>
</dbReference>
<evidence type="ECO:0000259" key="3">
    <source>
        <dbReference type="PROSITE" id="PS51186"/>
    </source>
</evidence>
<organism evidence="4 5">
    <name type="scientific">Xylaria flabelliformis</name>
    <dbReference type="NCBI Taxonomy" id="2512241"/>
    <lineage>
        <taxon>Eukaryota</taxon>
        <taxon>Fungi</taxon>
        <taxon>Dikarya</taxon>
        <taxon>Ascomycota</taxon>
        <taxon>Pezizomycotina</taxon>
        <taxon>Sordariomycetes</taxon>
        <taxon>Xylariomycetidae</taxon>
        <taxon>Xylariales</taxon>
        <taxon>Xylariaceae</taxon>
        <taxon>Xylaria</taxon>
    </lineage>
</organism>
<dbReference type="CDD" id="cd04301">
    <property type="entry name" value="NAT_SF"/>
    <property type="match status" value="1"/>
</dbReference>
<gene>
    <name evidence="4" type="ORF">FHL15_008743</name>
</gene>
<dbReference type="PANTHER" id="PTHR43877:SF2">
    <property type="entry name" value="AMINOALKYLPHOSPHONATE N-ACETYLTRANSFERASE-RELATED"/>
    <property type="match status" value="1"/>
</dbReference>
<proteinExistence type="predicted"/>
<name>A0A553HQZ5_9PEZI</name>
<evidence type="ECO:0000313" key="4">
    <source>
        <dbReference type="EMBL" id="TRX90378.1"/>
    </source>
</evidence>
<dbReference type="OrthoDB" id="329272at2759"/>
<dbReference type="InterPro" id="IPR016181">
    <property type="entry name" value="Acyl_CoA_acyltransferase"/>
</dbReference>
<dbReference type="InterPro" id="IPR000182">
    <property type="entry name" value="GNAT_dom"/>
</dbReference>
<dbReference type="GO" id="GO:0016747">
    <property type="term" value="F:acyltransferase activity, transferring groups other than amino-acyl groups"/>
    <property type="evidence" value="ECO:0007669"/>
    <property type="project" value="InterPro"/>
</dbReference>
<keyword evidence="5" id="KW-1185">Reference proteome</keyword>
<dbReference type="Pfam" id="PF00583">
    <property type="entry name" value="Acetyltransf_1"/>
    <property type="match status" value="1"/>
</dbReference>
<comment type="caution">
    <text evidence="4">The sequence shown here is derived from an EMBL/GenBank/DDBJ whole genome shotgun (WGS) entry which is preliminary data.</text>
</comment>
<dbReference type="Gene3D" id="3.40.630.30">
    <property type="match status" value="1"/>
</dbReference>
<dbReference type="SUPFAM" id="SSF55729">
    <property type="entry name" value="Acyl-CoA N-acyltransferases (Nat)"/>
    <property type="match status" value="1"/>
</dbReference>
<sequence>MQFVPRIANHSDLAAIQDVVKEAYTPYVNCIGREPGPMLDDYEALINDCRVTVIEVDCVVRGILVLIPENDVMLLDNVAVASSAQGLGLGRFLIAHAEQCAKTAGCHLIRLYTNEIMTRNIDYYTRLGYVETHRAEEKGLKRVYMAKSLT</sequence>
<dbReference type="Proteomes" id="UP000319160">
    <property type="component" value="Unassembled WGS sequence"/>
</dbReference>
<keyword evidence="2" id="KW-0012">Acyltransferase</keyword>
<reference evidence="5" key="1">
    <citation type="submission" date="2019-06" db="EMBL/GenBank/DDBJ databases">
        <title>Draft genome sequence of the griseofulvin-producing fungus Xylaria cubensis strain G536.</title>
        <authorList>
            <person name="Mead M.E."/>
            <person name="Raja H.A."/>
            <person name="Steenwyk J.L."/>
            <person name="Knowles S.L."/>
            <person name="Oberlies N.H."/>
            <person name="Rokas A."/>
        </authorList>
    </citation>
    <scope>NUCLEOTIDE SEQUENCE [LARGE SCALE GENOMIC DNA]</scope>
    <source>
        <strain evidence="5">G536</strain>
    </source>
</reference>
<evidence type="ECO:0000256" key="2">
    <source>
        <dbReference type="ARBA" id="ARBA00023315"/>
    </source>
</evidence>
<keyword evidence="1" id="KW-0808">Transferase</keyword>
<dbReference type="EMBL" id="VFLP01000056">
    <property type="protein sequence ID" value="TRX90378.1"/>
    <property type="molecule type" value="Genomic_DNA"/>
</dbReference>
<evidence type="ECO:0000313" key="5">
    <source>
        <dbReference type="Proteomes" id="UP000319160"/>
    </source>
</evidence>
<protein>
    <recommendedName>
        <fullName evidence="3">N-acetyltransferase domain-containing protein</fullName>
    </recommendedName>
</protein>
<dbReference type="PROSITE" id="PS51186">
    <property type="entry name" value="GNAT"/>
    <property type="match status" value="1"/>
</dbReference>
<accession>A0A553HQZ5</accession>